<evidence type="ECO:0000313" key="3">
    <source>
        <dbReference type="Proteomes" id="UP000783871"/>
    </source>
</evidence>
<feature type="compositionally biased region" description="Low complexity" evidence="1">
    <location>
        <begin position="138"/>
        <end position="155"/>
    </location>
</feature>
<dbReference type="EMBL" id="JAATEO010000018">
    <property type="protein sequence ID" value="NJP33696.1"/>
    <property type="molecule type" value="Genomic_DNA"/>
</dbReference>
<evidence type="ECO:0000256" key="1">
    <source>
        <dbReference type="SAM" id="MobiDB-lite"/>
    </source>
</evidence>
<organism evidence="2 3">
    <name type="scientific">Micromonospora thermarum</name>
    <dbReference type="NCBI Taxonomy" id="2720024"/>
    <lineage>
        <taxon>Bacteria</taxon>
        <taxon>Bacillati</taxon>
        <taxon>Actinomycetota</taxon>
        <taxon>Actinomycetes</taxon>
        <taxon>Micromonosporales</taxon>
        <taxon>Micromonosporaceae</taxon>
        <taxon>Micromonospora</taxon>
    </lineage>
</organism>
<feature type="compositionally biased region" description="Basic residues" evidence="1">
    <location>
        <begin position="170"/>
        <end position="180"/>
    </location>
</feature>
<name>A0ABX0ZC74_9ACTN</name>
<dbReference type="RefSeq" id="WP_168002066.1">
    <property type="nucleotide sequence ID" value="NZ_JAATEO010000018.1"/>
</dbReference>
<protein>
    <submittedName>
        <fullName evidence="2">Uncharacterized protein</fullName>
    </submittedName>
</protein>
<proteinExistence type="predicted"/>
<keyword evidence="3" id="KW-1185">Reference proteome</keyword>
<comment type="caution">
    <text evidence="2">The sequence shown here is derived from an EMBL/GenBank/DDBJ whole genome shotgun (WGS) entry which is preliminary data.</text>
</comment>
<feature type="compositionally biased region" description="Low complexity" evidence="1">
    <location>
        <begin position="120"/>
        <end position="130"/>
    </location>
</feature>
<accession>A0ABX0ZC74</accession>
<sequence length="180" mass="18363">MTDPAVTPAAAVTAPVTPSPPVLEARGRRLWRQVLDQGPLTATELVLLEEACRLADRCDRLDAFLRGESREWARFVPLVGDGGDSVVVIIDKALTESRQQALALRQVLGDLARARAGATGRPAASAAAPRSEPPPPAAAVVATGDGQASPAAAAAGGPGGGSVADLTARIARKRRSPPAG</sequence>
<gene>
    <name evidence="2" type="ORF">HCJ94_17330</name>
</gene>
<evidence type="ECO:0000313" key="2">
    <source>
        <dbReference type="EMBL" id="NJP33696.1"/>
    </source>
</evidence>
<feature type="region of interest" description="Disordered" evidence="1">
    <location>
        <begin position="120"/>
        <end position="180"/>
    </location>
</feature>
<reference evidence="2 3" key="1">
    <citation type="submission" date="2020-03" db="EMBL/GenBank/DDBJ databases">
        <title>WGS of actinomycetes isolated from Thailand.</title>
        <authorList>
            <person name="Thawai C."/>
        </authorList>
    </citation>
    <scope>NUCLEOTIDE SEQUENCE [LARGE SCALE GENOMIC DNA]</scope>
    <source>
        <strain evidence="2 3">HSS6-12</strain>
    </source>
</reference>
<dbReference type="Proteomes" id="UP000783871">
    <property type="component" value="Unassembled WGS sequence"/>
</dbReference>